<reference evidence="1 2" key="1">
    <citation type="submission" date="2018-08" db="EMBL/GenBank/DDBJ databases">
        <title>Sequencing the genomes of 1000 actinobacteria strains.</title>
        <authorList>
            <person name="Klenk H.-P."/>
        </authorList>
    </citation>
    <scope>NUCLEOTIDE SEQUENCE [LARGE SCALE GENOMIC DNA]</scope>
    <source>
        <strain evidence="1 2">DSM 43927</strain>
    </source>
</reference>
<dbReference type="Gene3D" id="3.80.10.10">
    <property type="entry name" value="Ribonuclease Inhibitor"/>
    <property type="match status" value="1"/>
</dbReference>
<dbReference type="EMBL" id="QTTT01000001">
    <property type="protein sequence ID" value="REF00839.1"/>
    <property type="molecule type" value="Genomic_DNA"/>
</dbReference>
<gene>
    <name evidence="1" type="ORF">DFJ69_6433</name>
</gene>
<protein>
    <recommendedName>
        <fullName evidence="3">Leucine rich repeat (LRR) protein</fullName>
    </recommendedName>
</protein>
<sequence length="549" mass="59286">MTEPTSDATPIAGDPSRYRYARAERLDVAHPPDQVVELRLRSITGVHEGPIPQHSLDEIEGFWLHLSRPADFTALAGLRRLRWLAVEAPTDIDVAGLSTALAAATSLRNLHIEAPIADLTSLSALGGLSELWLGHTRVTDLTPLAGLTGLRDLVVEDGPLTDLTPLAGLRLNRLYVYRTQVTDLSPLAGMELLEVLGLNGCPVSDLSVTAELPGLRHVNLRRTGVVDLGDLPARLPSVTFEGLADGEPPLLDEDGGLPSATDPLARFRETEDFTDRWQLLPALIATRDREAIQDVVGFEGRPGLTLQGLFLQGGVGDVPFPANPWGVPPDAGLAQALTHLWQPIAALAPRFVATLRVRTLGLALLTDDAGTATLGYLTWGRDADAQAPREQRLRQATREPITLDALVGHGGDVHVRVVFGTAPRLVDPAATVPLLGGPVPAPIREFWAVHHSFGSHFGGIVGALRCNTLGYFDGDGWEQVAERLGGHPPDRFVHGVGSDHYESFLLDLDLLDAAGYPTIARWAFKEWTIGDHKPFWDWLDGDGTRLALL</sequence>
<accession>A0A3D9SYB0</accession>
<dbReference type="Proteomes" id="UP000256661">
    <property type="component" value="Unassembled WGS sequence"/>
</dbReference>
<evidence type="ECO:0000313" key="2">
    <source>
        <dbReference type="Proteomes" id="UP000256661"/>
    </source>
</evidence>
<name>A0A3D9SYB0_9ACTN</name>
<evidence type="ECO:0008006" key="3">
    <source>
        <dbReference type="Google" id="ProtNLM"/>
    </source>
</evidence>
<keyword evidence="2" id="KW-1185">Reference proteome</keyword>
<dbReference type="OrthoDB" id="498873at2"/>
<dbReference type="InterPro" id="IPR032675">
    <property type="entry name" value="LRR_dom_sf"/>
</dbReference>
<proteinExistence type="predicted"/>
<dbReference type="SUPFAM" id="SSF52058">
    <property type="entry name" value="L domain-like"/>
    <property type="match status" value="1"/>
</dbReference>
<dbReference type="RefSeq" id="WP_147312535.1">
    <property type="nucleotide sequence ID" value="NZ_QTTT01000001.1"/>
</dbReference>
<comment type="caution">
    <text evidence="1">The sequence shown here is derived from an EMBL/GenBank/DDBJ whole genome shotgun (WGS) entry which is preliminary data.</text>
</comment>
<evidence type="ECO:0000313" key="1">
    <source>
        <dbReference type="EMBL" id="REF00839.1"/>
    </source>
</evidence>
<organism evidence="1 2">
    <name type="scientific">Thermomonospora umbrina</name>
    <dbReference type="NCBI Taxonomy" id="111806"/>
    <lineage>
        <taxon>Bacteria</taxon>
        <taxon>Bacillati</taxon>
        <taxon>Actinomycetota</taxon>
        <taxon>Actinomycetes</taxon>
        <taxon>Streptosporangiales</taxon>
        <taxon>Thermomonosporaceae</taxon>
        <taxon>Thermomonospora</taxon>
    </lineage>
</organism>
<dbReference type="AlphaFoldDB" id="A0A3D9SYB0"/>